<sequence length="538" mass="59077">MGRIAEHPLSPRSSSSNNKASVDHYSDQAGSSDTTLKPRYYLSNNAVLPGTTLPLTPSPIVSTSSAAADLSTSTECCSCAFRAVKVGHFNCLKNMSKSLLTQVDIEQRSMLHLAVKHGNISIIDYLLQEAPQLADFESNLKETPLLIAAATGRLDIVEKLLRGTLRICLQRALHRDINGTSCLMAAVARSDNDTALWLLRRFGRQLAMLPNNCQMLPIHAASANGNLEFIRIVTKYDPRMVNFKDQFGLSPCAYACQNGSLQCLRYLIEKANADISSLTTKGQSLLHISSLSGHVPIVRWLIYRTGSDAILWPTYDRANAIHCAAFGGQVNVVKILLDLWPKKRRKAILTTTDSRGNTPLHLAVISNQLEMVKYLLEIGSNCKLLNTTGQTAEQIAQVRGYTAVAQCIASYSNGKKLKKGKKFSRSCTDLVQATTTTSPTTIYSSKKDYSNGYTDTTLPGHGRNDTFDSSSGFLSGGEEFLEIDPPKKAEMSTQTDPSHFVTEAKVINTEEWHGETLAAVEEIESMFKFLKVLDTRSD</sequence>
<protein>
    <submittedName>
        <fullName evidence="2">ANK_REP_REGION domain-containing protein</fullName>
    </submittedName>
</protein>
<dbReference type="Proteomes" id="UP000887579">
    <property type="component" value="Unplaced"/>
</dbReference>
<accession>A0AC34GW88</accession>
<name>A0AC34GW88_9BILA</name>
<dbReference type="WBParaSite" id="ES5_v2.g9122.t1">
    <property type="protein sequence ID" value="ES5_v2.g9122.t1"/>
    <property type="gene ID" value="ES5_v2.g9122"/>
</dbReference>
<evidence type="ECO:0000313" key="2">
    <source>
        <dbReference type="WBParaSite" id="ES5_v2.g9122.t1"/>
    </source>
</evidence>
<evidence type="ECO:0000313" key="1">
    <source>
        <dbReference type="Proteomes" id="UP000887579"/>
    </source>
</evidence>
<organism evidence="1 2">
    <name type="scientific">Panagrolaimus sp. ES5</name>
    <dbReference type="NCBI Taxonomy" id="591445"/>
    <lineage>
        <taxon>Eukaryota</taxon>
        <taxon>Metazoa</taxon>
        <taxon>Ecdysozoa</taxon>
        <taxon>Nematoda</taxon>
        <taxon>Chromadorea</taxon>
        <taxon>Rhabditida</taxon>
        <taxon>Tylenchina</taxon>
        <taxon>Panagrolaimomorpha</taxon>
        <taxon>Panagrolaimoidea</taxon>
        <taxon>Panagrolaimidae</taxon>
        <taxon>Panagrolaimus</taxon>
    </lineage>
</organism>
<proteinExistence type="predicted"/>
<reference evidence="2" key="1">
    <citation type="submission" date="2022-11" db="UniProtKB">
        <authorList>
            <consortium name="WormBaseParasite"/>
        </authorList>
    </citation>
    <scope>IDENTIFICATION</scope>
</reference>